<dbReference type="InterPro" id="IPR052029">
    <property type="entry name" value="PpiD_chaperone"/>
</dbReference>
<evidence type="ECO:0000256" key="10">
    <source>
        <dbReference type="ARBA" id="ARBA00042775"/>
    </source>
</evidence>
<keyword evidence="5 11" id="KW-1133">Transmembrane helix</keyword>
<keyword evidence="3" id="KW-0997">Cell inner membrane</keyword>
<dbReference type="PANTHER" id="PTHR47529">
    <property type="entry name" value="PEPTIDYL-PROLYL CIS-TRANS ISOMERASE D"/>
    <property type="match status" value="1"/>
</dbReference>
<sequence>MLQIFRDKSQSPFIQAIVLVIVLVFVFWGVGANMMGTRDAAIVVNDEEISFQEYQRVYDQLLASYRQQFGGSVPEELLKSLGLSAQVSNQLIQETLLRQGAASMGLLVSAPEVQRAIQEMVQFQENDSFNMEKYKTLLASNRLTPNKYEASRRVEMLSAKGVQAIGNFATTVTDAEISDLYQQAKEKIILNFAKISPANFKDDVVIEEEALVSWFDQNKENYKTDPQVQLKFLSFPYGGDTAPKDMDESKARTLVFQKANDAYEGILSAGSLQEYAKLHPEAVILETEFFSRKTPPENIDKAPAVQNKAFSLKAGELSSLIESPFGYSILYAQAVQAPEIPALETVRDQVTADYKTAQAKVLARKKSEEMLSALKADAVFTDLGKTNTIEIKQATLSRSPTDEETNGFPSSLLMDVFSLSSIKPLPEEPATVGEDFYLYQFTERILPDPAGMTDEEKEQYRTHILSAKQERILIAWIRHQEKTADIVTNKSIQ</sequence>
<reference evidence="13 14" key="1">
    <citation type="submission" date="2021-02" db="EMBL/GenBank/DDBJ databases">
        <title>Activity-based single-cell genomes from oceanic crustal fluid captures similar information to metagenomic and metatranscriptomic surveys with orders of magnitude less sampling.</title>
        <authorList>
            <person name="D'Angelo T.S."/>
            <person name="Orcutt B.N."/>
        </authorList>
    </citation>
    <scope>NUCLEOTIDE SEQUENCE [LARGE SCALE GENOMIC DNA]</scope>
    <source>
        <strain evidence="13">AH-315-G02</strain>
    </source>
</reference>
<dbReference type="InterPro" id="IPR046357">
    <property type="entry name" value="PPIase_dom_sf"/>
</dbReference>
<comment type="subcellular location">
    <subcellularLocation>
        <location evidence="1">Cell inner membrane</location>
        <topology evidence="1">Single-pass type II membrane protein</topology>
        <orientation evidence="1">Periplasmic side</orientation>
    </subcellularLocation>
</comment>
<comment type="caution">
    <text evidence="13">The sequence shown here is derived from an EMBL/GenBank/DDBJ whole genome shotgun (WGS) entry which is preliminary data.</text>
</comment>
<evidence type="ECO:0000256" key="1">
    <source>
        <dbReference type="ARBA" id="ARBA00004382"/>
    </source>
</evidence>
<dbReference type="Proteomes" id="UP000717534">
    <property type="component" value="Unassembled WGS sequence"/>
</dbReference>
<evidence type="ECO:0000256" key="9">
    <source>
        <dbReference type="ARBA" id="ARBA00040743"/>
    </source>
</evidence>
<gene>
    <name evidence="13" type="ORF">JYU06_02040</name>
</gene>
<evidence type="ECO:0000256" key="11">
    <source>
        <dbReference type="SAM" id="Phobius"/>
    </source>
</evidence>
<evidence type="ECO:0000256" key="4">
    <source>
        <dbReference type="ARBA" id="ARBA00022692"/>
    </source>
</evidence>
<dbReference type="InterPro" id="IPR027304">
    <property type="entry name" value="Trigger_fact/SurA_dom_sf"/>
</dbReference>
<keyword evidence="14" id="KW-1185">Reference proteome</keyword>
<organism evidence="13 14">
    <name type="scientific">Desulfotalea psychrophila</name>
    <dbReference type="NCBI Taxonomy" id="84980"/>
    <lineage>
        <taxon>Bacteria</taxon>
        <taxon>Pseudomonadati</taxon>
        <taxon>Thermodesulfobacteriota</taxon>
        <taxon>Desulfobulbia</taxon>
        <taxon>Desulfobulbales</taxon>
        <taxon>Desulfocapsaceae</taxon>
        <taxon>Desulfotalea</taxon>
    </lineage>
</organism>
<keyword evidence="6 11" id="KW-0472">Membrane</keyword>
<evidence type="ECO:0000256" key="2">
    <source>
        <dbReference type="ARBA" id="ARBA00022475"/>
    </source>
</evidence>
<dbReference type="SUPFAM" id="SSF109998">
    <property type="entry name" value="Triger factor/SurA peptide-binding domain-like"/>
    <property type="match status" value="1"/>
</dbReference>
<feature type="transmembrane region" description="Helical" evidence="11">
    <location>
        <begin position="12"/>
        <end position="30"/>
    </location>
</feature>
<evidence type="ECO:0000313" key="14">
    <source>
        <dbReference type="Proteomes" id="UP000717534"/>
    </source>
</evidence>
<evidence type="ECO:0000313" key="13">
    <source>
        <dbReference type="EMBL" id="MBN4068290.1"/>
    </source>
</evidence>
<name>A0ABS3AY85_9BACT</name>
<feature type="domain" description="PpiC" evidence="12">
    <location>
        <begin position="207"/>
        <end position="348"/>
    </location>
</feature>
<evidence type="ECO:0000256" key="6">
    <source>
        <dbReference type="ARBA" id="ARBA00023136"/>
    </source>
</evidence>
<evidence type="ECO:0000256" key="5">
    <source>
        <dbReference type="ARBA" id="ARBA00022989"/>
    </source>
</evidence>
<dbReference type="EMBL" id="JAFITO010000009">
    <property type="protein sequence ID" value="MBN4068290.1"/>
    <property type="molecule type" value="Genomic_DNA"/>
</dbReference>
<accession>A0ABS3AY85</accession>
<evidence type="ECO:0000259" key="12">
    <source>
        <dbReference type="Pfam" id="PF13145"/>
    </source>
</evidence>
<dbReference type="InterPro" id="IPR000297">
    <property type="entry name" value="PPIase_PpiC"/>
</dbReference>
<dbReference type="PANTHER" id="PTHR47529:SF1">
    <property type="entry name" value="PERIPLASMIC CHAPERONE PPID"/>
    <property type="match status" value="1"/>
</dbReference>
<dbReference type="Gene3D" id="3.10.50.40">
    <property type="match status" value="1"/>
</dbReference>
<dbReference type="Gene3D" id="1.10.4030.10">
    <property type="entry name" value="Porin chaperone SurA, peptide-binding domain"/>
    <property type="match status" value="1"/>
</dbReference>
<dbReference type="Pfam" id="PF13624">
    <property type="entry name" value="SurA_N_3"/>
    <property type="match status" value="1"/>
</dbReference>
<keyword evidence="4 11" id="KW-0812">Transmembrane</keyword>
<evidence type="ECO:0000256" key="7">
    <source>
        <dbReference type="ARBA" id="ARBA00023186"/>
    </source>
</evidence>
<proteinExistence type="inferred from homology"/>
<evidence type="ECO:0000256" key="8">
    <source>
        <dbReference type="ARBA" id="ARBA00038408"/>
    </source>
</evidence>
<evidence type="ECO:0000256" key="3">
    <source>
        <dbReference type="ARBA" id="ARBA00022519"/>
    </source>
</evidence>
<keyword evidence="7" id="KW-0143">Chaperone</keyword>
<protein>
    <recommendedName>
        <fullName evidence="9">Periplasmic chaperone PpiD</fullName>
    </recommendedName>
    <alternativeName>
        <fullName evidence="10">Periplasmic folding chaperone</fullName>
    </alternativeName>
</protein>
<keyword evidence="2" id="KW-1003">Cell membrane</keyword>
<comment type="similarity">
    <text evidence="8">Belongs to the PpiD chaperone family.</text>
</comment>
<dbReference type="Pfam" id="PF13145">
    <property type="entry name" value="Rotamase_2"/>
    <property type="match status" value="1"/>
</dbReference>